<feature type="region of interest" description="Disordered" evidence="1">
    <location>
        <begin position="1"/>
        <end position="35"/>
    </location>
</feature>
<feature type="compositionally biased region" description="Basic and acidic residues" evidence="1">
    <location>
        <begin position="25"/>
        <end position="34"/>
    </location>
</feature>
<evidence type="ECO:0000256" key="1">
    <source>
        <dbReference type="SAM" id="MobiDB-lite"/>
    </source>
</evidence>
<reference evidence="3" key="2">
    <citation type="journal article" date="2017" name="Nat. Plants">
        <title>The Aegilops tauschii genome reveals multiple impacts of transposons.</title>
        <authorList>
            <person name="Zhao G."/>
            <person name="Zou C."/>
            <person name="Li K."/>
            <person name="Wang K."/>
            <person name="Li T."/>
            <person name="Gao L."/>
            <person name="Zhang X."/>
            <person name="Wang H."/>
            <person name="Yang Z."/>
            <person name="Liu X."/>
            <person name="Jiang W."/>
            <person name="Mao L."/>
            <person name="Kong X."/>
            <person name="Jiao Y."/>
            <person name="Jia J."/>
        </authorList>
    </citation>
    <scope>NUCLEOTIDE SEQUENCE [LARGE SCALE GENOMIC DNA]</scope>
    <source>
        <strain evidence="3">cv. AL8/78</strain>
    </source>
</reference>
<sequence length="95" mass="10538">LRLLPCTPPPAWPSSPRFLSSWQKDGGRSTRHGEPWVTPFFLSKAREGEWRPLIEERSDAQIHSGTGTSAPSSTWSSRKAMDGWGRNPSPTPTHG</sequence>
<reference evidence="2" key="3">
    <citation type="journal article" date="2017" name="Nature">
        <title>Genome sequence of the progenitor of the wheat D genome Aegilops tauschii.</title>
        <authorList>
            <person name="Luo M.C."/>
            <person name="Gu Y.Q."/>
            <person name="Puiu D."/>
            <person name="Wang H."/>
            <person name="Twardziok S.O."/>
            <person name="Deal K.R."/>
            <person name="Huo N."/>
            <person name="Zhu T."/>
            <person name="Wang L."/>
            <person name="Wang Y."/>
            <person name="McGuire P.E."/>
            <person name="Liu S."/>
            <person name="Long H."/>
            <person name="Ramasamy R.K."/>
            <person name="Rodriguez J.C."/>
            <person name="Van S.L."/>
            <person name="Yuan L."/>
            <person name="Wang Z."/>
            <person name="Xia Z."/>
            <person name="Xiao L."/>
            <person name="Anderson O.D."/>
            <person name="Ouyang S."/>
            <person name="Liang Y."/>
            <person name="Zimin A.V."/>
            <person name="Pertea G."/>
            <person name="Qi P."/>
            <person name="Bennetzen J.L."/>
            <person name="Dai X."/>
            <person name="Dawson M.W."/>
            <person name="Muller H.G."/>
            <person name="Kugler K."/>
            <person name="Rivarola-Duarte L."/>
            <person name="Spannagl M."/>
            <person name="Mayer K.F.X."/>
            <person name="Lu F.H."/>
            <person name="Bevan M.W."/>
            <person name="Leroy P."/>
            <person name="Li P."/>
            <person name="You F.M."/>
            <person name="Sun Q."/>
            <person name="Liu Z."/>
            <person name="Lyons E."/>
            <person name="Wicker T."/>
            <person name="Salzberg S.L."/>
            <person name="Devos K.M."/>
            <person name="Dvorak J."/>
        </authorList>
    </citation>
    <scope>NUCLEOTIDE SEQUENCE [LARGE SCALE GENOMIC DNA]</scope>
    <source>
        <strain evidence="2">cv. AL8/78</strain>
    </source>
</reference>
<reference evidence="3" key="1">
    <citation type="journal article" date="2014" name="Science">
        <title>Ancient hybridizations among the ancestral genomes of bread wheat.</title>
        <authorList>
            <consortium name="International Wheat Genome Sequencing Consortium,"/>
            <person name="Marcussen T."/>
            <person name="Sandve S.R."/>
            <person name="Heier L."/>
            <person name="Spannagl M."/>
            <person name="Pfeifer M."/>
            <person name="Jakobsen K.S."/>
            <person name="Wulff B.B."/>
            <person name="Steuernagel B."/>
            <person name="Mayer K.F."/>
            <person name="Olsen O.A."/>
        </authorList>
    </citation>
    <scope>NUCLEOTIDE SEQUENCE [LARGE SCALE GENOMIC DNA]</scope>
    <source>
        <strain evidence="3">cv. AL8/78</strain>
    </source>
</reference>
<dbReference type="EnsemblPlants" id="AET7Gv20538300.40">
    <property type="protein sequence ID" value="AET7Gv20538300.40"/>
    <property type="gene ID" value="AET7Gv20538300"/>
</dbReference>
<dbReference type="Gramene" id="AET7Gv20538300.40">
    <property type="protein sequence ID" value="AET7Gv20538300.40"/>
    <property type="gene ID" value="AET7Gv20538300"/>
</dbReference>
<keyword evidence="3" id="KW-1185">Reference proteome</keyword>
<reference evidence="2" key="4">
    <citation type="submission" date="2019-03" db="UniProtKB">
        <authorList>
            <consortium name="EnsemblPlants"/>
        </authorList>
    </citation>
    <scope>IDENTIFICATION</scope>
</reference>
<organism evidence="2 3">
    <name type="scientific">Aegilops tauschii subsp. strangulata</name>
    <name type="common">Goatgrass</name>
    <dbReference type="NCBI Taxonomy" id="200361"/>
    <lineage>
        <taxon>Eukaryota</taxon>
        <taxon>Viridiplantae</taxon>
        <taxon>Streptophyta</taxon>
        <taxon>Embryophyta</taxon>
        <taxon>Tracheophyta</taxon>
        <taxon>Spermatophyta</taxon>
        <taxon>Magnoliopsida</taxon>
        <taxon>Liliopsida</taxon>
        <taxon>Poales</taxon>
        <taxon>Poaceae</taxon>
        <taxon>BOP clade</taxon>
        <taxon>Pooideae</taxon>
        <taxon>Triticodae</taxon>
        <taxon>Triticeae</taxon>
        <taxon>Triticinae</taxon>
        <taxon>Aegilops</taxon>
    </lineage>
</organism>
<feature type="region of interest" description="Disordered" evidence="1">
    <location>
        <begin position="52"/>
        <end position="95"/>
    </location>
</feature>
<feature type="compositionally biased region" description="Polar residues" evidence="1">
    <location>
        <begin position="61"/>
        <end position="77"/>
    </location>
</feature>
<accession>A0A453RC09</accession>
<name>A0A453RC09_AEGTS</name>
<feature type="compositionally biased region" description="Pro residues" evidence="1">
    <location>
        <begin position="1"/>
        <end position="13"/>
    </location>
</feature>
<evidence type="ECO:0000313" key="2">
    <source>
        <dbReference type="EnsemblPlants" id="AET7Gv20538300.40"/>
    </source>
</evidence>
<reference evidence="2" key="5">
    <citation type="journal article" date="2021" name="G3 (Bethesda)">
        <title>Aegilops tauschii genome assembly Aet v5.0 features greater sequence contiguity and improved annotation.</title>
        <authorList>
            <person name="Wang L."/>
            <person name="Zhu T."/>
            <person name="Rodriguez J.C."/>
            <person name="Deal K.R."/>
            <person name="Dubcovsky J."/>
            <person name="McGuire P.E."/>
            <person name="Lux T."/>
            <person name="Spannagl M."/>
            <person name="Mayer K.F.X."/>
            <person name="Baldrich P."/>
            <person name="Meyers B.C."/>
            <person name="Huo N."/>
            <person name="Gu Y.Q."/>
            <person name="Zhou H."/>
            <person name="Devos K.M."/>
            <person name="Bennetzen J.L."/>
            <person name="Unver T."/>
            <person name="Budak H."/>
            <person name="Gulick P.J."/>
            <person name="Galiba G."/>
            <person name="Kalapos B."/>
            <person name="Nelson D.R."/>
            <person name="Li P."/>
            <person name="You F.M."/>
            <person name="Luo M.C."/>
            <person name="Dvorak J."/>
        </authorList>
    </citation>
    <scope>NUCLEOTIDE SEQUENCE [LARGE SCALE GENOMIC DNA]</scope>
    <source>
        <strain evidence="2">cv. AL8/78</strain>
    </source>
</reference>
<dbReference type="Proteomes" id="UP000015105">
    <property type="component" value="Chromosome 7D"/>
</dbReference>
<proteinExistence type="predicted"/>
<protein>
    <submittedName>
        <fullName evidence="2">Uncharacterized protein</fullName>
    </submittedName>
</protein>
<dbReference type="AlphaFoldDB" id="A0A453RC09"/>
<evidence type="ECO:0000313" key="3">
    <source>
        <dbReference type="Proteomes" id="UP000015105"/>
    </source>
</evidence>